<reference evidence="2 3" key="1">
    <citation type="submission" date="2013-01" db="EMBL/GenBank/DDBJ databases">
        <authorList>
            <person name="Bench S."/>
        </authorList>
    </citation>
    <scope>NUCLEOTIDE SEQUENCE [LARGE SCALE GENOMIC DNA]</scope>
    <source>
        <strain evidence="2 3">WH 0005</strain>
    </source>
</reference>
<keyword evidence="1" id="KW-0812">Transmembrane</keyword>
<name>T2IR21_CROWT</name>
<reference evidence="2 3" key="2">
    <citation type="submission" date="2013-09" db="EMBL/GenBank/DDBJ databases">
        <title>Whole genome comparison of six Crocosphaera watsonii strains with differing phenotypes.</title>
        <authorList>
            <person name="Bench S.R."/>
            <person name="Heller P."/>
            <person name="Frank I."/>
            <person name="Arciniega M."/>
            <person name="Shilova I.N."/>
            <person name="Zehr J.P."/>
        </authorList>
    </citation>
    <scope>NUCLEOTIDE SEQUENCE [LARGE SCALE GENOMIC DNA]</scope>
    <source>
        <strain evidence="2 3">WH 0005</strain>
    </source>
</reference>
<comment type="caution">
    <text evidence="2">The sequence shown here is derived from an EMBL/GenBank/DDBJ whole genome shotgun (WGS) entry which is preliminary data.</text>
</comment>
<dbReference type="RefSeq" id="WP_021832791.1">
    <property type="nucleotide sequence ID" value="NZ_CAQL01000399.1"/>
</dbReference>
<sequence>MALKVVIDLKIFVGLERRLKTRLSGFYLLVFLFFLSIFGLTFEERKISQPRRGGRLIYRDKFPLKQMLSFLRQAVDQIFGTVKDVYIPINDILPLPSPPT</sequence>
<evidence type="ECO:0000256" key="1">
    <source>
        <dbReference type="SAM" id="Phobius"/>
    </source>
</evidence>
<keyword evidence="1" id="KW-1133">Transmembrane helix</keyword>
<gene>
    <name evidence="2" type="ORF">CWATWH0005_3656</name>
</gene>
<feature type="transmembrane region" description="Helical" evidence="1">
    <location>
        <begin position="24"/>
        <end position="42"/>
    </location>
</feature>
<evidence type="ECO:0000313" key="2">
    <source>
        <dbReference type="EMBL" id="CCQ55458.1"/>
    </source>
</evidence>
<dbReference type="Proteomes" id="UP000017981">
    <property type="component" value="Unassembled WGS sequence"/>
</dbReference>
<evidence type="ECO:0000313" key="3">
    <source>
        <dbReference type="Proteomes" id="UP000017981"/>
    </source>
</evidence>
<dbReference type="AlphaFoldDB" id="T2IR21"/>
<accession>T2IR21</accession>
<evidence type="ECO:0008006" key="4">
    <source>
        <dbReference type="Google" id="ProtNLM"/>
    </source>
</evidence>
<dbReference type="EMBL" id="CAQL01000399">
    <property type="protein sequence ID" value="CCQ55458.1"/>
    <property type="molecule type" value="Genomic_DNA"/>
</dbReference>
<keyword evidence="1" id="KW-0472">Membrane</keyword>
<organism evidence="2 3">
    <name type="scientific">Crocosphaera watsonii WH 0005</name>
    <dbReference type="NCBI Taxonomy" id="423472"/>
    <lineage>
        <taxon>Bacteria</taxon>
        <taxon>Bacillati</taxon>
        <taxon>Cyanobacteriota</taxon>
        <taxon>Cyanophyceae</taxon>
        <taxon>Oscillatoriophycideae</taxon>
        <taxon>Chroococcales</taxon>
        <taxon>Aphanothecaceae</taxon>
        <taxon>Crocosphaera</taxon>
    </lineage>
</organism>
<protein>
    <recommendedName>
        <fullName evidence="4">Transposase</fullName>
    </recommendedName>
</protein>
<proteinExistence type="predicted"/>